<protein>
    <submittedName>
        <fullName evidence="1">Uncharacterized protein</fullName>
    </submittedName>
</protein>
<feature type="non-terminal residue" evidence="1">
    <location>
        <position position="183"/>
    </location>
</feature>
<gene>
    <name evidence="1" type="ORF">ETB97_000950</name>
</gene>
<dbReference type="InterPro" id="IPR021838">
    <property type="entry name" value="DUF3431"/>
</dbReference>
<dbReference type="PANTHER" id="PTHR37490">
    <property type="entry name" value="EXPRESSED PROTEIN"/>
    <property type="match status" value="1"/>
</dbReference>
<sequence length="183" mass="21046">IVPYSMEPEPEDGLLVPATIQGHEAAAYLSYLVEYYDNLPKYSIFIHASEGQWHNDLFGPSTADTLRNLRFEAVEAQGFVNLRCTSAPLCPDAWFPLDPQPNDFEYRYLYDLFPSIYAELLNTTETATPRRIGTLCCAQFAVSRERILERPRSDYERILHWVSTTSVTDNYGIGFVLEKIWHI</sequence>
<comment type="caution">
    <text evidence="1">The sequence shown here is derived from an EMBL/GenBank/DDBJ whole genome shotgun (WGS) entry which is preliminary data.</text>
</comment>
<evidence type="ECO:0000313" key="1">
    <source>
        <dbReference type="EMBL" id="KAF5854707.1"/>
    </source>
</evidence>
<dbReference type="AlphaFoldDB" id="A0A8H5ZS66"/>
<reference evidence="1 2" key="1">
    <citation type="submission" date="2019-04" db="EMBL/GenBank/DDBJ databases">
        <title>Aspergillus burnettii sp. nov., novel species from soil in southeast Queensland.</title>
        <authorList>
            <person name="Gilchrist C.L.M."/>
            <person name="Pitt J.I."/>
            <person name="Lange L."/>
            <person name="Lacey H.J."/>
            <person name="Vuong D."/>
            <person name="Midgley D.J."/>
            <person name="Greenfield P."/>
            <person name="Bradbury M."/>
            <person name="Lacey E."/>
            <person name="Busk P.K."/>
            <person name="Pilgaard B."/>
            <person name="Chooi Y.H."/>
            <person name="Piggott A.M."/>
        </authorList>
    </citation>
    <scope>NUCLEOTIDE SEQUENCE [LARGE SCALE GENOMIC DNA]</scope>
    <source>
        <strain evidence="1 2">FRR 5400</strain>
    </source>
</reference>
<dbReference type="Pfam" id="PF11913">
    <property type="entry name" value="DUF3431"/>
    <property type="match status" value="1"/>
</dbReference>
<evidence type="ECO:0000313" key="2">
    <source>
        <dbReference type="Proteomes" id="UP000541154"/>
    </source>
</evidence>
<dbReference type="Proteomes" id="UP000541154">
    <property type="component" value="Unassembled WGS sequence"/>
</dbReference>
<dbReference type="PANTHER" id="PTHR37490:SF2">
    <property type="match status" value="1"/>
</dbReference>
<accession>A0A8H5ZS66</accession>
<name>A0A8H5ZS66_PETAA</name>
<proteinExistence type="predicted"/>
<feature type="non-terminal residue" evidence="1">
    <location>
        <position position="1"/>
    </location>
</feature>
<keyword evidence="2" id="KW-1185">Reference proteome</keyword>
<dbReference type="EMBL" id="SPNV01001150">
    <property type="protein sequence ID" value="KAF5854707.1"/>
    <property type="molecule type" value="Genomic_DNA"/>
</dbReference>
<organism evidence="1 2">
    <name type="scientific">Petromyces alliaceus</name>
    <name type="common">Aspergillus alliaceus</name>
    <dbReference type="NCBI Taxonomy" id="209559"/>
    <lineage>
        <taxon>Eukaryota</taxon>
        <taxon>Fungi</taxon>
        <taxon>Dikarya</taxon>
        <taxon>Ascomycota</taxon>
        <taxon>Pezizomycotina</taxon>
        <taxon>Eurotiomycetes</taxon>
        <taxon>Eurotiomycetidae</taxon>
        <taxon>Eurotiales</taxon>
        <taxon>Aspergillaceae</taxon>
        <taxon>Aspergillus</taxon>
        <taxon>Aspergillus subgen. Circumdati</taxon>
    </lineage>
</organism>